<organism evidence="3 4">
    <name type="scientific">Hibiscus sabdariffa</name>
    <name type="common">roselle</name>
    <dbReference type="NCBI Taxonomy" id="183260"/>
    <lineage>
        <taxon>Eukaryota</taxon>
        <taxon>Viridiplantae</taxon>
        <taxon>Streptophyta</taxon>
        <taxon>Embryophyta</taxon>
        <taxon>Tracheophyta</taxon>
        <taxon>Spermatophyta</taxon>
        <taxon>Magnoliopsida</taxon>
        <taxon>eudicotyledons</taxon>
        <taxon>Gunneridae</taxon>
        <taxon>Pentapetalae</taxon>
        <taxon>rosids</taxon>
        <taxon>malvids</taxon>
        <taxon>Malvales</taxon>
        <taxon>Malvaceae</taxon>
        <taxon>Malvoideae</taxon>
        <taxon>Hibiscus</taxon>
    </lineage>
</organism>
<evidence type="ECO:0000256" key="2">
    <source>
        <dbReference type="SAM" id="Phobius"/>
    </source>
</evidence>
<feature type="compositionally biased region" description="Polar residues" evidence="1">
    <location>
        <begin position="165"/>
        <end position="174"/>
    </location>
</feature>
<dbReference type="PANTHER" id="PTHR37716:SF1">
    <property type="entry name" value="OS07G0568900 PROTEIN"/>
    <property type="match status" value="1"/>
</dbReference>
<keyword evidence="2" id="KW-1133">Transmembrane helix</keyword>
<evidence type="ECO:0000313" key="4">
    <source>
        <dbReference type="Proteomes" id="UP001472677"/>
    </source>
</evidence>
<dbReference type="EMBL" id="JBBPBM010002780">
    <property type="protein sequence ID" value="KAK8474744.1"/>
    <property type="molecule type" value="Genomic_DNA"/>
</dbReference>
<keyword evidence="2" id="KW-0472">Membrane</keyword>
<sequence length="181" mass="20128">MLGLHYLLLQSKHPSPFPPLSLSRTKHSALISRLVKLQLQHQQGGNITINFNAKKNTKFPSSSSWIVHAVEKDTEQFEVDPEKAKEALQKLDQQLQTLSNKQTTTPKIRASDVKLTRDEMVEDSPEVSGSSLAYLTVALLAFTIFYNVLFYSVIKPSIDVPESIPQPSIGQTESRGAAVLQ</sequence>
<keyword evidence="4" id="KW-1185">Reference proteome</keyword>
<reference evidence="3 4" key="1">
    <citation type="journal article" date="2024" name="G3 (Bethesda)">
        <title>Genome assembly of Hibiscus sabdariffa L. provides insights into metabolisms of medicinal natural products.</title>
        <authorList>
            <person name="Kim T."/>
        </authorList>
    </citation>
    <scope>NUCLEOTIDE SEQUENCE [LARGE SCALE GENOMIC DNA]</scope>
    <source>
        <strain evidence="3">TK-2024</strain>
        <tissue evidence="3">Old leaves</tissue>
    </source>
</reference>
<evidence type="ECO:0000256" key="1">
    <source>
        <dbReference type="SAM" id="MobiDB-lite"/>
    </source>
</evidence>
<accession>A0ABR1Z6K7</accession>
<name>A0ABR1Z6K7_9ROSI</name>
<gene>
    <name evidence="3" type="ORF">V6N12_018033</name>
</gene>
<feature type="region of interest" description="Disordered" evidence="1">
    <location>
        <begin position="162"/>
        <end position="181"/>
    </location>
</feature>
<proteinExistence type="predicted"/>
<feature type="transmembrane region" description="Helical" evidence="2">
    <location>
        <begin position="132"/>
        <end position="154"/>
    </location>
</feature>
<protein>
    <submittedName>
        <fullName evidence="3">Uncharacterized protein</fullName>
    </submittedName>
</protein>
<keyword evidence="2" id="KW-0812">Transmembrane</keyword>
<comment type="caution">
    <text evidence="3">The sequence shown here is derived from an EMBL/GenBank/DDBJ whole genome shotgun (WGS) entry which is preliminary data.</text>
</comment>
<dbReference type="Proteomes" id="UP001472677">
    <property type="component" value="Unassembled WGS sequence"/>
</dbReference>
<evidence type="ECO:0000313" key="3">
    <source>
        <dbReference type="EMBL" id="KAK8474744.1"/>
    </source>
</evidence>
<dbReference type="PANTHER" id="PTHR37716">
    <property type="entry name" value="OS07G0568900 PROTEIN"/>
    <property type="match status" value="1"/>
</dbReference>